<dbReference type="InParanoid" id="H0EGT9"/>
<name>H0EGT9_GLAL7</name>
<gene>
    <name evidence="1" type="ORF">M7I_1709</name>
</gene>
<evidence type="ECO:0000313" key="2">
    <source>
        <dbReference type="Proteomes" id="UP000005446"/>
    </source>
</evidence>
<organism evidence="1 2">
    <name type="scientific">Glarea lozoyensis (strain ATCC 74030 / MF5533)</name>
    <dbReference type="NCBI Taxonomy" id="1104152"/>
    <lineage>
        <taxon>Eukaryota</taxon>
        <taxon>Fungi</taxon>
        <taxon>Dikarya</taxon>
        <taxon>Ascomycota</taxon>
        <taxon>Pezizomycotina</taxon>
        <taxon>Leotiomycetes</taxon>
        <taxon>Helotiales</taxon>
        <taxon>Helotiaceae</taxon>
        <taxon>Glarea</taxon>
    </lineage>
</organism>
<keyword evidence="2" id="KW-1185">Reference proteome</keyword>
<evidence type="ECO:0008006" key="3">
    <source>
        <dbReference type="Google" id="ProtNLM"/>
    </source>
</evidence>
<sequence length="43" mass="4744">MVNIKLDGGYTALQKMLDKENVSAALCMIEKGADPWEFGRGNK</sequence>
<proteinExistence type="predicted"/>
<dbReference type="OrthoDB" id="3535507at2759"/>
<accession>H0EGT9</accession>
<dbReference type="HOGENOM" id="CLU_3242268_0_0_1"/>
<dbReference type="EMBL" id="AGUE01000030">
    <property type="protein sequence ID" value="EHL02279.1"/>
    <property type="molecule type" value="Genomic_DNA"/>
</dbReference>
<reference evidence="1 2" key="1">
    <citation type="journal article" date="2012" name="Eukaryot. Cell">
        <title>Genome sequence of the fungus Glarea lozoyensis: the first genome sequence of a species from the Helotiaceae family.</title>
        <authorList>
            <person name="Youssar L."/>
            <person name="Gruening B.A."/>
            <person name="Erxleben A."/>
            <person name="Guenther S."/>
            <person name="Huettel W."/>
        </authorList>
    </citation>
    <scope>NUCLEOTIDE SEQUENCE [LARGE SCALE GENOMIC DNA]</scope>
    <source>
        <strain evidence="2">ATCC 74030 / MF5533</strain>
    </source>
</reference>
<dbReference type="AlphaFoldDB" id="H0EGT9"/>
<comment type="caution">
    <text evidence="1">The sequence shown here is derived from an EMBL/GenBank/DDBJ whole genome shotgun (WGS) entry which is preliminary data.</text>
</comment>
<dbReference type="Proteomes" id="UP000005446">
    <property type="component" value="Unassembled WGS sequence"/>
</dbReference>
<evidence type="ECO:0000313" key="1">
    <source>
        <dbReference type="EMBL" id="EHL02279.1"/>
    </source>
</evidence>
<protein>
    <recommendedName>
        <fullName evidence="3">Ankyrin repeat-containing protein</fullName>
    </recommendedName>
</protein>